<name>A0A8S1V4S1_PAROT</name>
<dbReference type="Proteomes" id="UP000683925">
    <property type="component" value="Unassembled WGS sequence"/>
</dbReference>
<reference evidence="2" key="1">
    <citation type="submission" date="2021-01" db="EMBL/GenBank/DDBJ databases">
        <authorList>
            <consortium name="Genoscope - CEA"/>
            <person name="William W."/>
        </authorList>
    </citation>
    <scope>NUCLEOTIDE SEQUENCE</scope>
</reference>
<evidence type="ECO:0000256" key="1">
    <source>
        <dbReference type="SAM" id="MobiDB-lite"/>
    </source>
</evidence>
<evidence type="ECO:0000313" key="3">
    <source>
        <dbReference type="Proteomes" id="UP000683925"/>
    </source>
</evidence>
<protein>
    <submittedName>
        <fullName evidence="2">Uncharacterized protein</fullName>
    </submittedName>
</protein>
<organism evidence="2 3">
    <name type="scientific">Paramecium octaurelia</name>
    <dbReference type="NCBI Taxonomy" id="43137"/>
    <lineage>
        <taxon>Eukaryota</taxon>
        <taxon>Sar</taxon>
        <taxon>Alveolata</taxon>
        <taxon>Ciliophora</taxon>
        <taxon>Intramacronucleata</taxon>
        <taxon>Oligohymenophorea</taxon>
        <taxon>Peniculida</taxon>
        <taxon>Parameciidae</taxon>
        <taxon>Paramecium</taxon>
    </lineage>
</organism>
<sequence>MKESFIPTGCNHSTTQSENLNVIQLMRQNSIEKMKQIQNQNQSKKYLKEQSSSLSEKKEEPPRKN</sequence>
<proteinExistence type="predicted"/>
<gene>
    <name evidence="2" type="ORF">POCTA_138.1.T0590113</name>
</gene>
<dbReference type="AlphaFoldDB" id="A0A8S1V4S1"/>
<feature type="region of interest" description="Disordered" evidence="1">
    <location>
        <begin position="37"/>
        <end position="65"/>
    </location>
</feature>
<evidence type="ECO:0000313" key="2">
    <source>
        <dbReference type="EMBL" id="CAD8171931.1"/>
    </source>
</evidence>
<accession>A0A8S1V4S1</accession>
<feature type="compositionally biased region" description="Basic and acidic residues" evidence="1">
    <location>
        <begin position="55"/>
        <end position="65"/>
    </location>
</feature>
<dbReference type="EMBL" id="CAJJDP010000058">
    <property type="protein sequence ID" value="CAD8171931.1"/>
    <property type="molecule type" value="Genomic_DNA"/>
</dbReference>
<comment type="caution">
    <text evidence="2">The sequence shown here is derived from an EMBL/GenBank/DDBJ whole genome shotgun (WGS) entry which is preliminary data.</text>
</comment>
<keyword evidence="3" id="KW-1185">Reference proteome</keyword>